<dbReference type="InterPro" id="IPR020479">
    <property type="entry name" value="HD_metazoa"/>
</dbReference>
<dbReference type="SUPFAM" id="SSF46689">
    <property type="entry name" value="Homeodomain-like"/>
    <property type="match status" value="1"/>
</dbReference>
<sequence length="427" mass="47359">MLLYESANMEQSVPENLSTHVFNDNCEMKLQAPCHDPDQADSENGSNSNSDLPTKESIASSSPATSVTSPSPALSSSNSTTKVKLSFSVDRLLSAERIDPLPSPNPNQTPNPTSSRQCCDGSVYACCTFPSCFAQTTEAAKHPPLSAPQGLTNTHHGSYAYAGMEKFYPGLYMDYKSVLRPTPIRAAEHATTFPTLATNALMRFHQQQQQHHQQQQQQQQHQQQQQQHKAATMLHSSTSTAALLAPLNSLKTLQLTQQQRFLAKTPQHQLLDMPSTATGAASTMQNNNNNNNGKRKRSWSRAVFTNLQRKGLEIQFQQQKYITKPDRRKLAARLNLTDAQVKVWFQNRRMKWRHTRENLKSGHEKQPPQQMGAGSGSTSKTMMVTSAAGAARSHEVVLDYSSDSCSSVELSERADDDDDNIEIDVVE</sequence>
<dbReference type="GO" id="GO:0005634">
    <property type="term" value="C:nucleus"/>
    <property type="evidence" value="ECO:0007669"/>
    <property type="project" value="UniProtKB-SubCell"/>
</dbReference>
<feature type="region of interest" description="Disordered" evidence="8">
    <location>
        <begin position="404"/>
        <end position="427"/>
    </location>
</feature>
<dbReference type="InParanoid" id="B4LR80"/>
<feature type="DNA-binding region" description="Homeobox" evidence="6">
    <location>
        <begin position="297"/>
        <end position="356"/>
    </location>
</feature>
<organism evidence="10 11">
    <name type="scientific">Drosophila virilis</name>
    <name type="common">Fruit fly</name>
    <dbReference type="NCBI Taxonomy" id="7244"/>
    <lineage>
        <taxon>Eukaryota</taxon>
        <taxon>Metazoa</taxon>
        <taxon>Ecdysozoa</taxon>
        <taxon>Arthropoda</taxon>
        <taxon>Hexapoda</taxon>
        <taxon>Insecta</taxon>
        <taxon>Pterygota</taxon>
        <taxon>Neoptera</taxon>
        <taxon>Endopterygota</taxon>
        <taxon>Diptera</taxon>
        <taxon>Brachycera</taxon>
        <taxon>Muscomorpha</taxon>
        <taxon>Ephydroidea</taxon>
        <taxon>Drosophilidae</taxon>
        <taxon>Drosophila</taxon>
    </lineage>
</organism>
<keyword evidence="4 6" id="KW-0539">Nucleus</keyword>
<feature type="region of interest" description="Disordered" evidence="8">
    <location>
        <begin position="278"/>
        <end position="297"/>
    </location>
</feature>
<dbReference type="CDD" id="cd00086">
    <property type="entry name" value="homeodomain"/>
    <property type="match status" value="1"/>
</dbReference>
<evidence type="ECO:0000259" key="9">
    <source>
        <dbReference type="PROSITE" id="PS50071"/>
    </source>
</evidence>
<feature type="compositionally biased region" description="Acidic residues" evidence="8">
    <location>
        <begin position="414"/>
        <end position="427"/>
    </location>
</feature>
<dbReference type="Proteomes" id="UP000008792">
    <property type="component" value="Unassembled WGS sequence"/>
</dbReference>
<dbReference type="InterPro" id="IPR001356">
    <property type="entry name" value="HD"/>
</dbReference>
<feature type="compositionally biased region" description="Basic and acidic residues" evidence="8">
    <location>
        <begin position="357"/>
        <end position="366"/>
    </location>
</feature>
<evidence type="ECO:0000256" key="8">
    <source>
        <dbReference type="SAM" id="MobiDB-lite"/>
    </source>
</evidence>
<evidence type="ECO:0000313" key="11">
    <source>
        <dbReference type="Proteomes" id="UP000008792"/>
    </source>
</evidence>
<evidence type="ECO:0000313" key="10">
    <source>
        <dbReference type="EMBL" id="EDW63544.2"/>
    </source>
</evidence>
<keyword evidence="3 6" id="KW-0371">Homeobox</keyword>
<feature type="region of interest" description="Disordered" evidence="8">
    <location>
        <begin position="357"/>
        <end position="388"/>
    </location>
</feature>
<reference evidence="10 11" key="1">
    <citation type="journal article" date="2007" name="Nature">
        <title>Evolution of genes and genomes on the Drosophila phylogeny.</title>
        <authorList>
            <consortium name="Drosophila 12 Genomes Consortium"/>
            <person name="Clark A.G."/>
            <person name="Eisen M.B."/>
            <person name="Smith D.R."/>
            <person name="Bergman C.M."/>
            <person name="Oliver B."/>
            <person name="Markow T.A."/>
            <person name="Kaufman T.C."/>
            <person name="Kellis M."/>
            <person name="Gelbart W."/>
            <person name="Iyer V.N."/>
            <person name="Pollard D.A."/>
            <person name="Sackton T.B."/>
            <person name="Larracuente A.M."/>
            <person name="Singh N.D."/>
            <person name="Abad J.P."/>
            <person name="Abt D.N."/>
            <person name="Adryan B."/>
            <person name="Aguade M."/>
            <person name="Akashi H."/>
            <person name="Anderson W.W."/>
            <person name="Aquadro C.F."/>
            <person name="Ardell D.H."/>
            <person name="Arguello R."/>
            <person name="Artieri C.G."/>
            <person name="Barbash D.A."/>
            <person name="Barker D."/>
            <person name="Barsanti P."/>
            <person name="Batterham P."/>
            <person name="Batzoglou S."/>
            <person name="Begun D."/>
            <person name="Bhutkar A."/>
            <person name="Blanco E."/>
            <person name="Bosak S.A."/>
            <person name="Bradley R.K."/>
            <person name="Brand A.D."/>
            <person name="Brent M.R."/>
            <person name="Brooks A.N."/>
            <person name="Brown R.H."/>
            <person name="Butlin R.K."/>
            <person name="Caggese C."/>
            <person name="Calvi B.R."/>
            <person name="Bernardo de Carvalho A."/>
            <person name="Caspi A."/>
            <person name="Castrezana S."/>
            <person name="Celniker S.E."/>
            <person name="Chang J.L."/>
            <person name="Chapple C."/>
            <person name="Chatterji S."/>
            <person name="Chinwalla A."/>
            <person name="Civetta A."/>
            <person name="Clifton S.W."/>
            <person name="Comeron J.M."/>
            <person name="Costello J.C."/>
            <person name="Coyne J.A."/>
            <person name="Daub J."/>
            <person name="David R.G."/>
            <person name="Delcher A.L."/>
            <person name="Delehaunty K."/>
            <person name="Do C.B."/>
            <person name="Ebling H."/>
            <person name="Edwards K."/>
            <person name="Eickbush T."/>
            <person name="Evans J.D."/>
            <person name="Filipski A."/>
            <person name="Findeiss S."/>
            <person name="Freyhult E."/>
            <person name="Fulton L."/>
            <person name="Fulton R."/>
            <person name="Garcia A.C."/>
            <person name="Gardiner A."/>
            <person name="Garfield D.A."/>
            <person name="Garvin B.E."/>
            <person name="Gibson G."/>
            <person name="Gilbert D."/>
            <person name="Gnerre S."/>
            <person name="Godfrey J."/>
            <person name="Good R."/>
            <person name="Gotea V."/>
            <person name="Gravely B."/>
            <person name="Greenberg A.J."/>
            <person name="Griffiths-Jones S."/>
            <person name="Gross S."/>
            <person name="Guigo R."/>
            <person name="Gustafson E.A."/>
            <person name="Haerty W."/>
            <person name="Hahn M.W."/>
            <person name="Halligan D.L."/>
            <person name="Halpern A.L."/>
            <person name="Halter G.M."/>
            <person name="Han M.V."/>
            <person name="Heger A."/>
            <person name="Hillier L."/>
            <person name="Hinrichs A.S."/>
            <person name="Holmes I."/>
            <person name="Hoskins R.A."/>
            <person name="Hubisz M.J."/>
            <person name="Hultmark D."/>
            <person name="Huntley M.A."/>
            <person name="Jaffe D.B."/>
            <person name="Jagadeeshan S."/>
            <person name="Jeck W.R."/>
            <person name="Johnson J."/>
            <person name="Jones C.D."/>
            <person name="Jordan W.C."/>
            <person name="Karpen G.H."/>
            <person name="Kataoka E."/>
            <person name="Keightley P.D."/>
            <person name="Kheradpour P."/>
            <person name="Kirkness E.F."/>
            <person name="Koerich L.B."/>
            <person name="Kristiansen K."/>
            <person name="Kudrna D."/>
            <person name="Kulathinal R.J."/>
            <person name="Kumar S."/>
            <person name="Kwok R."/>
            <person name="Lander E."/>
            <person name="Langley C.H."/>
            <person name="Lapoint R."/>
            <person name="Lazzaro B.P."/>
            <person name="Lee S.J."/>
            <person name="Levesque L."/>
            <person name="Li R."/>
            <person name="Lin C.F."/>
            <person name="Lin M.F."/>
            <person name="Lindblad-Toh K."/>
            <person name="Llopart A."/>
            <person name="Long M."/>
            <person name="Low L."/>
            <person name="Lozovsky E."/>
            <person name="Lu J."/>
            <person name="Luo M."/>
            <person name="Machado C.A."/>
            <person name="Makalowski W."/>
            <person name="Marzo M."/>
            <person name="Matsuda M."/>
            <person name="Matzkin L."/>
            <person name="McAllister B."/>
            <person name="McBride C.S."/>
            <person name="McKernan B."/>
            <person name="McKernan K."/>
            <person name="Mendez-Lago M."/>
            <person name="Minx P."/>
            <person name="Mollenhauer M.U."/>
            <person name="Montooth K."/>
            <person name="Mount S.M."/>
            <person name="Mu X."/>
            <person name="Myers E."/>
            <person name="Negre B."/>
            <person name="Newfeld S."/>
            <person name="Nielsen R."/>
            <person name="Noor M.A."/>
            <person name="O'Grady P."/>
            <person name="Pachter L."/>
            <person name="Papaceit M."/>
            <person name="Parisi M.J."/>
            <person name="Parisi M."/>
            <person name="Parts L."/>
            <person name="Pedersen J.S."/>
            <person name="Pesole G."/>
            <person name="Phillippy A.M."/>
            <person name="Ponting C.P."/>
            <person name="Pop M."/>
            <person name="Porcelli D."/>
            <person name="Powell J.R."/>
            <person name="Prohaska S."/>
            <person name="Pruitt K."/>
            <person name="Puig M."/>
            <person name="Quesneville H."/>
            <person name="Ram K.R."/>
            <person name="Rand D."/>
            <person name="Rasmussen M.D."/>
            <person name="Reed L.K."/>
            <person name="Reenan R."/>
            <person name="Reily A."/>
            <person name="Remington K.A."/>
            <person name="Rieger T.T."/>
            <person name="Ritchie M.G."/>
            <person name="Robin C."/>
            <person name="Rogers Y.H."/>
            <person name="Rohde C."/>
            <person name="Rozas J."/>
            <person name="Rubenfield M.J."/>
            <person name="Ruiz A."/>
            <person name="Russo S."/>
            <person name="Salzberg S.L."/>
            <person name="Sanchez-Gracia A."/>
            <person name="Saranga D.J."/>
            <person name="Sato H."/>
            <person name="Schaeffer S.W."/>
            <person name="Schatz M.C."/>
            <person name="Schlenke T."/>
            <person name="Schwartz R."/>
            <person name="Segarra C."/>
            <person name="Singh R.S."/>
            <person name="Sirot L."/>
            <person name="Sirota M."/>
            <person name="Sisneros N.B."/>
            <person name="Smith C.D."/>
            <person name="Smith T.F."/>
            <person name="Spieth J."/>
            <person name="Stage D.E."/>
            <person name="Stark A."/>
            <person name="Stephan W."/>
            <person name="Strausberg R.L."/>
            <person name="Strempel S."/>
            <person name="Sturgill D."/>
            <person name="Sutton G."/>
            <person name="Sutton G.G."/>
            <person name="Tao W."/>
            <person name="Teichmann S."/>
            <person name="Tobari Y.N."/>
            <person name="Tomimura Y."/>
            <person name="Tsolas J.M."/>
            <person name="Valente V.L."/>
            <person name="Venter E."/>
            <person name="Venter J.C."/>
            <person name="Vicario S."/>
            <person name="Vieira F.G."/>
            <person name="Vilella A.J."/>
            <person name="Villasante A."/>
            <person name="Walenz B."/>
            <person name="Wang J."/>
            <person name="Wasserman M."/>
            <person name="Watts T."/>
            <person name="Wilson D."/>
            <person name="Wilson R.K."/>
            <person name="Wing R.A."/>
            <person name="Wolfner M.F."/>
            <person name="Wong A."/>
            <person name="Wong G.K."/>
            <person name="Wu C.I."/>
            <person name="Wu G."/>
            <person name="Yamamoto D."/>
            <person name="Yang H.P."/>
            <person name="Yang S.P."/>
            <person name="Yorke J.A."/>
            <person name="Yoshida K."/>
            <person name="Zdobnov E."/>
            <person name="Zhang P."/>
            <person name="Zhang Y."/>
            <person name="Zimin A.V."/>
            <person name="Baldwin J."/>
            <person name="Abdouelleil A."/>
            <person name="Abdulkadir J."/>
            <person name="Abebe A."/>
            <person name="Abera B."/>
            <person name="Abreu J."/>
            <person name="Acer S.C."/>
            <person name="Aftuck L."/>
            <person name="Alexander A."/>
            <person name="An P."/>
            <person name="Anderson E."/>
            <person name="Anderson S."/>
            <person name="Arachi H."/>
            <person name="Azer M."/>
            <person name="Bachantsang P."/>
            <person name="Barry A."/>
            <person name="Bayul T."/>
            <person name="Berlin A."/>
            <person name="Bessette D."/>
            <person name="Bloom T."/>
            <person name="Blye J."/>
            <person name="Boguslavskiy L."/>
            <person name="Bonnet C."/>
            <person name="Boukhgalter B."/>
            <person name="Bourzgui I."/>
            <person name="Brown A."/>
            <person name="Cahill P."/>
            <person name="Channer S."/>
            <person name="Cheshatsang Y."/>
            <person name="Chuda L."/>
            <person name="Citroen M."/>
            <person name="Collymore A."/>
            <person name="Cooke P."/>
            <person name="Costello M."/>
            <person name="D'Aco K."/>
            <person name="Daza R."/>
            <person name="De Haan G."/>
            <person name="DeGray S."/>
            <person name="DeMaso C."/>
            <person name="Dhargay N."/>
            <person name="Dooley K."/>
            <person name="Dooley E."/>
            <person name="Doricent M."/>
            <person name="Dorje P."/>
            <person name="Dorjee K."/>
            <person name="Dupes A."/>
            <person name="Elong R."/>
            <person name="Falk J."/>
            <person name="Farina A."/>
            <person name="Faro S."/>
            <person name="Ferguson D."/>
            <person name="Fisher S."/>
            <person name="Foley C.D."/>
            <person name="Franke A."/>
            <person name="Friedrich D."/>
            <person name="Gadbois L."/>
            <person name="Gearin G."/>
            <person name="Gearin C.R."/>
            <person name="Giannoukos G."/>
            <person name="Goode T."/>
            <person name="Graham J."/>
            <person name="Grandbois E."/>
            <person name="Grewal S."/>
            <person name="Gyaltsen K."/>
            <person name="Hafez N."/>
            <person name="Hagos B."/>
            <person name="Hall J."/>
            <person name="Henson C."/>
            <person name="Hollinger A."/>
            <person name="Honan T."/>
            <person name="Huard M.D."/>
            <person name="Hughes L."/>
            <person name="Hurhula B."/>
            <person name="Husby M.E."/>
            <person name="Kamat A."/>
            <person name="Kanga B."/>
            <person name="Kashin S."/>
            <person name="Khazanovich D."/>
            <person name="Kisner P."/>
            <person name="Lance K."/>
            <person name="Lara M."/>
            <person name="Lee W."/>
            <person name="Lennon N."/>
            <person name="Letendre F."/>
            <person name="LeVine R."/>
            <person name="Lipovsky A."/>
            <person name="Liu X."/>
            <person name="Liu J."/>
            <person name="Liu S."/>
            <person name="Lokyitsang T."/>
            <person name="Lokyitsang Y."/>
            <person name="Lubonja R."/>
            <person name="Lui A."/>
            <person name="MacDonald P."/>
            <person name="Magnisalis V."/>
            <person name="Maru K."/>
            <person name="Matthews C."/>
            <person name="McCusker W."/>
            <person name="McDonough S."/>
            <person name="Mehta T."/>
            <person name="Meldrim J."/>
            <person name="Meneus L."/>
            <person name="Mihai O."/>
            <person name="Mihalev A."/>
            <person name="Mihova T."/>
            <person name="Mittelman R."/>
            <person name="Mlenga V."/>
            <person name="Montmayeur A."/>
            <person name="Mulrain L."/>
            <person name="Navidi A."/>
            <person name="Naylor J."/>
            <person name="Negash T."/>
            <person name="Nguyen T."/>
            <person name="Nguyen N."/>
            <person name="Nicol R."/>
            <person name="Norbu C."/>
            <person name="Norbu N."/>
            <person name="Novod N."/>
            <person name="O'Neill B."/>
            <person name="Osman S."/>
            <person name="Markiewicz E."/>
            <person name="Oyono O.L."/>
            <person name="Patti C."/>
            <person name="Phunkhang P."/>
            <person name="Pierre F."/>
            <person name="Priest M."/>
            <person name="Raghuraman S."/>
            <person name="Rege F."/>
            <person name="Reyes R."/>
            <person name="Rise C."/>
            <person name="Rogov P."/>
            <person name="Ross K."/>
            <person name="Ryan E."/>
            <person name="Settipalli S."/>
            <person name="Shea T."/>
            <person name="Sherpa N."/>
            <person name="Shi L."/>
            <person name="Shih D."/>
            <person name="Sparrow T."/>
            <person name="Spaulding J."/>
            <person name="Stalker J."/>
            <person name="Stange-Thomann N."/>
            <person name="Stavropoulos S."/>
            <person name="Stone C."/>
            <person name="Strader C."/>
            <person name="Tesfaye S."/>
            <person name="Thomson T."/>
            <person name="Thoulutsang Y."/>
            <person name="Thoulutsang D."/>
            <person name="Topham K."/>
            <person name="Topping I."/>
            <person name="Tsamla T."/>
            <person name="Vassiliev H."/>
            <person name="Vo A."/>
            <person name="Wangchuk T."/>
            <person name="Wangdi T."/>
            <person name="Weiand M."/>
            <person name="Wilkinson J."/>
            <person name="Wilson A."/>
            <person name="Yadav S."/>
            <person name="Young G."/>
            <person name="Yu Q."/>
            <person name="Zembek L."/>
            <person name="Zhong D."/>
            <person name="Zimmer A."/>
            <person name="Zwirko Z."/>
            <person name="Jaffe D.B."/>
            <person name="Alvarez P."/>
            <person name="Brockman W."/>
            <person name="Butler J."/>
            <person name="Chin C."/>
            <person name="Gnerre S."/>
            <person name="Grabherr M."/>
            <person name="Kleber M."/>
            <person name="Mauceli E."/>
            <person name="MacCallum I."/>
        </authorList>
    </citation>
    <scope>NUCLEOTIDE SEQUENCE [LARGE SCALE GENOMIC DNA]</scope>
    <source>
        <strain evidence="11">Tucson 15010-1051.87</strain>
    </source>
</reference>
<dbReference type="PROSITE" id="PS00027">
    <property type="entry name" value="HOMEOBOX_1"/>
    <property type="match status" value="1"/>
</dbReference>
<dbReference type="STRING" id="7244.B4LR80"/>
<dbReference type="PROSITE" id="PS50071">
    <property type="entry name" value="HOMEOBOX_2"/>
    <property type="match status" value="1"/>
</dbReference>
<feature type="compositionally biased region" description="Low complexity" evidence="8">
    <location>
        <begin position="205"/>
        <end position="228"/>
    </location>
</feature>
<dbReference type="PANTHER" id="PTHR46808">
    <property type="entry name" value="H2.0-LIKE HOMEOBOX PROTEIN"/>
    <property type="match status" value="1"/>
</dbReference>
<dbReference type="SMART" id="SM00389">
    <property type="entry name" value="HOX"/>
    <property type="match status" value="1"/>
</dbReference>
<protein>
    <recommendedName>
        <fullName evidence="9">Homeobox domain-containing protein</fullName>
    </recommendedName>
</protein>
<gene>
    <name evidence="10" type="primary">Dvir\GJ12503</name>
    <name evidence="10" type="ORF">Dvir_GJ12503</name>
</gene>
<evidence type="ECO:0000256" key="3">
    <source>
        <dbReference type="ARBA" id="ARBA00023155"/>
    </source>
</evidence>
<dbReference type="InterPro" id="IPR009057">
    <property type="entry name" value="Homeodomain-like_sf"/>
</dbReference>
<dbReference type="InterPro" id="IPR052497">
    <property type="entry name" value="H2.0_Homeobox_TF"/>
</dbReference>
<proteinExistence type="inferred from homology"/>
<dbReference type="PANTHER" id="PTHR46808:SF1">
    <property type="entry name" value="H2.0-LIKE HOMEOBOX PROTEIN"/>
    <property type="match status" value="1"/>
</dbReference>
<dbReference type="GO" id="GO:0043565">
    <property type="term" value="F:sequence-specific DNA binding"/>
    <property type="evidence" value="ECO:0007669"/>
    <property type="project" value="TreeGrafter"/>
</dbReference>
<dbReference type="eggNOG" id="KOG0488">
    <property type="taxonomic scope" value="Eukaryota"/>
</dbReference>
<dbReference type="GO" id="GO:0000981">
    <property type="term" value="F:DNA-binding transcription factor activity, RNA polymerase II-specific"/>
    <property type="evidence" value="ECO:0007669"/>
    <property type="project" value="InterPro"/>
</dbReference>
<dbReference type="Pfam" id="PF00046">
    <property type="entry name" value="Homeodomain"/>
    <property type="match status" value="1"/>
</dbReference>
<feature type="region of interest" description="Disordered" evidence="8">
    <location>
        <begin position="31"/>
        <end position="80"/>
    </location>
</feature>
<comment type="similarity">
    <text evidence="5">Belongs to the H2.0 homeobox family.</text>
</comment>
<evidence type="ECO:0000256" key="5">
    <source>
        <dbReference type="ARBA" id="ARBA00038504"/>
    </source>
</evidence>
<dbReference type="Gene3D" id="1.10.10.60">
    <property type="entry name" value="Homeodomain-like"/>
    <property type="match status" value="1"/>
</dbReference>
<dbReference type="HOGENOM" id="CLU_710319_0_0_1"/>
<evidence type="ECO:0000256" key="7">
    <source>
        <dbReference type="RuleBase" id="RU000682"/>
    </source>
</evidence>
<accession>B4LR80</accession>
<name>B4LR80_DROVI</name>
<evidence type="ECO:0000256" key="6">
    <source>
        <dbReference type="PROSITE-ProRule" id="PRU00108"/>
    </source>
</evidence>
<dbReference type="EMBL" id="CH940649">
    <property type="protein sequence ID" value="EDW63544.2"/>
    <property type="molecule type" value="Genomic_DNA"/>
</dbReference>
<keyword evidence="2 6" id="KW-0238">DNA-binding</keyword>
<feature type="compositionally biased region" description="Polar residues" evidence="8">
    <location>
        <begin position="42"/>
        <end position="52"/>
    </location>
</feature>
<evidence type="ECO:0000256" key="4">
    <source>
        <dbReference type="ARBA" id="ARBA00023242"/>
    </source>
</evidence>
<feature type="domain" description="Homeobox" evidence="9">
    <location>
        <begin position="295"/>
        <end position="355"/>
    </location>
</feature>
<dbReference type="PRINTS" id="PR00024">
    <property type="entry name" value="HOMEOBOX"/>
</dbReference>
<dbReference type="InterPro" id="IPR017970">
    <property type="entry name" value="Homeobox_CS"/>
</dbReference>
<dbReference type="SMR" id="B4LR80"/>
<dbReference type="AlphaFoldDB" id="B4LR80"/>
<evidence type="ECO:0000256" key="1">
    <source>
        <dbReference type="ARBA" id="ARBA00004123"/>
    </source>
</evidence>
<dbReference type="OrthoDB" id="6159439at2759"/>
<feature type="region of interest" description="Disordered" evidence="8">
    <location>
        <begin position="205"/>
        <end position="234"/>
    </location>
</feature>
<comment type="subcellular location">
    <subcellularLocation>
        <location evidence="1 6 7">Nucleus</location>
    </subcellularLocation>
</comment>
<evidence type="ECO:0000256" key="2">
    <source>
        <dbReference type="ARBA" id="ARBA00023125"/>
    </source>
</evidence>
<feature type="compositionally biased region" description="Low complexity" evidence="8">
    <location>
        <begin position="57"/>
        <end position="80"/>
    </location>
</feature>
<keyword evidence="11" id="KW-1185">Reference proteome</keyword>